<dbReference type="PANTHER" id="PTHR45586">
    <property type="entry name" value="TPR REPEAT-CONTAINING PROTEIN PA4667"/>
    <property type="match status" value="1"/>
</dbReference>
<evidence type="ECO:0000313" key="5">
    <source>
        <dbReference type="Proteomes" id="UP001596002"/>
    </source>
</evidence>
<dbReference type="EMBL" id="JBHSHC010000112">
    <property type="protein sequence ID" value="MFC4768966.1"/>
    <property type="molecule type" value="Genomic_DNA"/>
</dbReference>
<dbReference type="PANTHER" id="PTHR45586:SF1">
    <property type="entry name" value="LIPOPOLYSACCHARIDE ASSEMBLY PROTEIN B"/>
    <property type="match status" value="1"/>
</dbReference>
<dbReference type="Gene3D" id="1.25.40.10">
    <property type="entry name" value="Tetratricopeptide repeat domain"/>
    <property type="match status" value="2"/>
</dbReference>
<dbReference type="SUPFAM" id="SSF48452">
    <property type="entry name" value="TPR-like"/>
    <property type="match status" value="2"/>
</dbReference>
<dbReference type="Proteomes" id="UP001596002">
    <property type="component" value="Unassembled WGS sequence"/>
</dbReference>
<dbReference type="InterPro" id="IPR051012">
    <property type="entry name" value="CellSynth/LPSAsmb/PSIAsmb"/>
</dbReference>
<comment type="caution">
    <text evidence="4">The sequence shown here is derived from an EMBL/GenBank/DDBJ whole genome shotgun (WGS) entry which is preliminary data.</text>
</comment>
<feature type="repeat" description="TPR" evidence="3">
    <location>
        <begin position="323"/>
        <end position="356"/>
    </location>
</feature>
<sequence>MHETARYAGIGGLDMFDRQFEQLFRALHRIEQQLSTASHEEKEILREEIIALRAVCDRFVEKWLTFEEKVVYLSELFGLEIDLEELPKKPVKPNPVMQPVHVKAIPLPPPAEEEQIVRSFQKGVGYFDLLMFPDAIRELERVVALDGQFTVARLYLAFGYLAKEEYDKAAQQLNLVAAGVKEPFILAMVHNSFGHIYAAKKDYARAAEEFKQTAEYMQDFRDAYYNLGVCQYNQKLYRDALASFLVALDQDPKDWHAERIVSSIWRKIGSPEKAYQHIEQAYRLNSSDYDILMEFADLCLQQQEFDLARSLYKRASRFYPTAVQPLGGLGWLAVREGNTPEAISCFKKQLTLAPNDRQAQFNFGWALLLEGDSGKADQIFQKLMEFEPDWIHTRIGAARVALEQGNYHMALEQSAEALKLDENSKELWFYKGLAHSGLGDREQAQQCWNRCRELLTVTTEARGESS</sequence>
<protein>
    <submittedName>
        <fullName evidence="4">Tetratricopeptide repeat protein</fullName>
    </submittedName>
</protein>
<keyword evidence="5" id="KW-1185">Reference proteome</keyword>
<reference evidence="5" key="1">
    <citation type="journal article" date="2019" name="Int. J. Syst. Evol. Microbiol.">
        <title>The Global Catalogue of Microorganisms (GCM) 10K type strain sequencing project: providing services to taxonomists for standard genome sequencing and annotation.</title>
        <authorList>
            <consortium name="The Broad Institute Genomics Platform"/>
            <consortium name="The Broad Institute Genome Sequencing Center for Infectious Disease"/>
            <person name="Wu L."/>
            <person name="Ma J."/>
        </authorList>
    </citation>
    <scope>NUCLEOTIDE SEQUENCE [LARGE SCALE GENOMIC DNA]</scope>
    <source>
        <strain evidence="5">WYCCWR 12678</strain>
    </source>
</reference>
<evidence type="ECO:0000256" key="1">
    <source>
        <dbReference type="ARBA" id="ARBA00022737"/>
    </source>
</evidence>
<evidence type="ECO:0000313" key="4">
    <source>
        <dbReference type="EMBL" id="MFC4768966.1"/>
    </source>
</evidence>
<gene>
    <name evidence="4" type="ORF">ACFO8Q_16630</name>
</gene>
<accession>A0ABV9Q465</accession>
<dbReference type="InterPro" id="IPR019734">
    <property type="entry name" value="TPR_rpt"/>
</dbReference>
<keyword evidence="2 3" id="KW-0802">TPR repeat</keyword>
<keyword evidence="1" id="KW-0677">Repeat</keyword>
<name>A0ABV9Q465_9BACL</name>
<dbReference type="InterPro" id="IPR011990">
    <property type="entry name" value="TPR-like_helical_dom_sf"/>
</dbReference>
<organism evidence="4 5">
    <name type="scientific">Effusibacillus consociatus</name>
    <dbReference type="NCBI Taxonomy" id="1117041"/>
    <lineage>
        <taxon>Bacteria</taxon>
        <taxon>Bacillati</taxon>
        <taxon>Bacillota</taxon>
        <taxon>Bacilli</taxon>
        <taxon>Bacillales</taxon>
        <taxon>Alicyclobacillaceae</taxon>
        <taxon>Effusibacillus</taxon>
    </lineage>
</organism>
<dbReference type="Pfam" id="PF13432">
    <property type="entry name" value="TPR_16"/>
    <property type="match status" value="4"/>
</dbReference>
<dbReference type="PROSITE" id="PS50005">
    <property type="entry name" value="TPR"/>
    <property type="match status" value="2"/>
</dbReference>
<dbReference type="SMART" id="SM00028">
    <property type="entry name" value="TPR"/>
    <property type="match status" value="9"/>
</dbReference>
<proteinExistence type="predicted"/>
<evidence type="ECO:0000256" key="2">
    <source>
        <dbReference type="ARBA" id="ARBA00022803"/>
    </source>
</evidence>
<feature type="repeat" description="TPR" evidence="3">
    <location>
        <begin position="221"/>
        <end position="254"/>
    </location>
</feature>
<evidence type="ECO:0000256" key="3">
    <source>
        <dbReference type="PROSITE-ProRule" id="PRU00339"/>
    </source>
</evidence>